<gene>
    <name evidence="1" type="ORF">CRG98_045285</name>
</gene>
<dbReference type="Gene3D" id="3.40.50.150">
    <property type="entry name" value="Vaccinia Virus protein VP39"/>
    <property type="match status" value="1"/>
</dbReference>
<dbReference type="EMBL" id="PGOL01005979">
    <property type="protein sequence ID" value="PKI34323.1"/>
    <property type="molecule type" value="Genomic_DNA"/>
</dbReference>
<dbReference type="PANTHER" id="PTHR31009">
    <property type="entry name" value="S-ADENOSYL-L-METHIONINE:CARBOXYL METHYLTRANSFERASE FAMILY PROTEIN"/>
    <property type="match status" value="1"/>
</dbReference>
<protein>
    <submittedName>
        <fullName evidence="1">Uncharacterized protein</fullName>
    </submittedName>
</protein>
<dbReference type="SUPFAM" id="SSF53335">
    <property type="entry name" value="S-adenosyl-L-methionine-dependent methyltransferases"/>
    <property type="match status" value="1"/>
</dbReference>
<dbReference type="STRING" id="22663.A0A2I0HRW3"/>
<dbReference type="InterPro" id="IPR029063">
    <property type="entry name" value="SAM-dependent_MTases_sf"/>
</dbReference>
<evidence type="ECO:0000313" key="2">
    <source>
        <dbReference type="Proteomes" id="UP000233551"/>
    </source>
</evidence>
<dbReference type="InterPro" id="IPR005299">
    <property type="entry name" value="MeTrfase_7"/>
</dbReference>
<dbReference type="GO" id="GO:0008168">
    <property type="term" value="F:methyltransferase activity"/>
    <property type="evidence" value="ECO:0007669"/>
    <property type="project" value="InterPro"/>
</dbReference>
<accession>A0A2I0HRW3</accession>
<keyword evidence="2" id="KW-1185">Reference proteome</keyword>
<dbReference type="Pfam" id="PF03492">
    <property type="entry name" value="Methyltransf_7"/>
    <property type="match status" value="1"/>
</dbReference>
<organism evidence="1 2">
    <name type="scientific">Punica granatum</name>
    <name type="common">Pomegranate</name>
    <dbReference type="NCBI Taxonomy" id="22663"/>
    <lineage>
        <taxon>Eukaryota</taxon>
        <taxon>Viridiplantae</taxon>
        <taxon>Streptophyta</taxon>
        <taxon>Embryophyta</taxon>
        <taxon>Tracheophyta</taxon>
        <taxon>Spermatophyta</taxon>
        <taxon>Magnoliopsida</taxon>
        <taxon>eudicotyledons</taxon>
        <taxon>Gunneridae</taxon>
        <taxon>Pentapetalae</taxon>
        <taxon>rosids</taxon>
        <taxon>malvids</taxon>
        <taxon>Myrtales</taxon>
        <taxon>Lythraceae</taxon>
        <taxon>Punica</taxon>
    </lineage>
</organism>
<comment type="caution">
    <text evidence="1">The sequence shown here is derived from an EMBL/GenBank/DDBJ whole genome shotgun (WGS) entry which is preliminary data.</text>
</comment>
<proteinExistence type="predicted"/>
<reference evidence="1 2" key="1">
    <citation type="submission" date="2017-11" db="EMBL/GenBank/DDBJ databases">
        <title>De-novo sequencing of pomegranate (Punica granatum L.) genome.</title>
        <authorList>
            <person name="Akparov Z."/>
            <person name="Amiraslanov A."/>
            <person name="Hajiyeva S."/>
            <person name="Abbasov M."/>
            <person name="Kaur K."/>
            <person name="Hamwieh A."/>
            <person name="Solovyev V."/>
            <person name="Salamov A."/>
            <person name="Braich B."/>
            <person name="Kosarev P."/>
            <person name="Mahmoud A."/>
            <person name="Hajiyev E."/>
            <person name="Babayeva S."/>
            <person name="Izzatullayeva V."/>
            <person name="Mammadov A."/>
            <person name="Mammadov A."/>
            <person name="Sharifova S."/>
            <person name="Ojaghi J."/>
            <person name="Eynullazada K."/>
            <person name="Bayramov B."/>
            <person name="Abdulazimova A."/>
            <person name="Shahmuradov I."/>
        </authorList>
    </citation>
    <scope>NUCLEOTIDE SEQUENCE [LARGE SCALE GENOMIC DNA]</scope>
    <source>
        <strain evidence="2">cv. AG2017</strain>
        <tissue evidence="1">Leaf</tissue>
    </source>
</reference>
<dbReference type="Proteomes" id="UP000233551">
    <property type="component" value="Unassembled WGS sequence"/>
</dbReference>
<name>A0A2I0HRW3_PUNGR</name>
<dbReference type="AlphaFoldDB" id="A0A2I0HRW3"/>
<evidence type="ECO:0000313" key="1">
    <source>
        <dbReference type="EMBL" id="PKI34323.1"/>
    </source>
</evidence>
<sequence>MELLNEGSPAWKKGRRIHYTSAPKEVRDAYNSQFTKDMLDFFNARAKEVVSRGIMAFIMLGTPEEVPYSQVPLGVSLDILGFSLMDMAKEGIIKESDVDSFNLPIYTATPQEMTELVNTNRCFNIERMELTASRSKIKGSINAQAWMMHLRAGLEGIISKHFGTEITTFDAEKTYPYRILGSCSKCRQHSHEITGDYFHGL</sequence>